<dbReference type="RefSeq" id="WP_266051887.1">
    <property type="nucleotide sequence ID" value="NZ_JAPFQO010000004.1"/>
</dbReference>
<dbReference type="EMBL" id="JAPFQO010000004">
    <property type="protein sequence ID" value="MCX2739820.1"/>
    <property type="molecule type" value="Genomic_DNA"/>
</dbReference>
<keyword evidence="2" id="KW-1185">Reference proteome</keyword>
<proteinExistence type="predicted"/>
<comment type="caution">
    <text evidence="1">The sequence shown here is derived from an EMBL/GenBank/DDBJ whole genome shotgun (WGS) entry which is preliminary data.</text>
</comment>
<protein>
    <submittedName>
        <fullName evidence="1">Uncharacterized protein</fullName>
    </submittedName>
</protein>
<evidence type="ECO:0000313" key="1">
    <source>
        <dbReference type="EMBL" id="MCX2739820.1"/>
    </source>
</evidence>
<name>A0ABT3RDJ3_9BACT</name>
<gene>
    <name evidence="1" type="ORF">OO017_07675</name>
</gene>
<sequence length="41" mass="4701">MSKQIIKLKEALELMENATEPFSIHHVACNKKKVTGGYWLI</sequence>
<reference evidence="1 2" key="1">
    <citation type="submission" date="2022-11" db="EMBL/GenBank/DDBJ databases">
        <title>The characterization of three novel Bacteroidetes species and genomic analysis of their roles in tidal elemental geochemical cycles.</title>
        <authorList>
            <person name="Ma K.-J."/>
        </authorList>
    </citation>
    <scope>NUCLEOTIDE SEQUENCE [LARGE SCALE GENOMIC DNA]</scope>
    <source>
        <strain evidence="1 2">M82</strain>
    </source>
</reference>
<dbReference type="Proteomes" id="UP001207228">
    <property type="component" value="Unassembled WGS sequence"/>
</dbReference>
<organism evidence="1 2">
    <name type="scientific">Pontibacter anaerobius</name>
    <dbReference type="NCBI Taxonomy" id="2993940"/>
    <lineage>
        <taxon>Bacteria</taxon>
        <taxon>Pseudomonadati</taxon>
        <taxon>Bacteroidota</taxon>
        <taxon>Cytophagia</taxon>
        <taxon>Cytophagales</taxon>
        <taxon>Hymenobacteraceae</taxon>
        <taxon>Pontibacter</taxon>
    </lineage>
</organism>
<accession>A0ABT3RDJ3</accession>
<evidence type="ECO:0000313" key="2">
    <source>
        <dbReference type="Proteomes" id="UP001207228"/>
    </source>
</evidence>